<proteinExistence type="predicted"/>
<protein>
    <recommendedName>
        <fullName evidence="3">DUF2141 domain-containing protein</fullName>
    </recommendedName>
</protein>
<accession>A0A134B252</accession>
<dbReference type="Proteomes" id="UP000070224">
    <property type="component" value="Unassembled WGS sequence"/>
</dbReference>
<dbReference type="InterPro" id="IPR018673">
    <property type="entry name" value="DUF2141"/>
</dbReference>
<dbReference type="Pfam" id="PF09912">
    <property type="entry name" value="DUF2141"/>
    <property type="match status" value="1"/>
</dbReference>
<dbReference type="AlphaFoldDB" id="A0A134B252"/>
<gene>
    <name evidence="1" type="ORF">HMPREF3185_01842</name>
</gene>
<evidence type="ECO:0000313" key="2">
    <source>
        <dbReference type="Proteomes" id="UP000070224"/>
    </source>
</evidence>
<reference evidence="2" key="1">
    <citation type="submission" date="2016-01" db="EMBL/GenBank/DDBJ databases">
        <authorList>
            <person name="Mitreva M."/>
            <person name="Pepin K.H."/>
            <person name="Mihindukulasuriya K.A."/>
            <person name="Fulton R."/>
            <person name="Fronick C."/>
            <person name="O'Laughlin M."/>
            <person name="Miner T."/>
            <person name="Herter B."/>
            <person name="Rosa B.A."/>
            <person name="Cordes M."/>
            <person name="Tomlinson C."/>
            <person name="Wollam A."/>
            <person name="Palsikar V.B."/>
            <person name="Mardis E.R."/>
            <person name="Wilson R.K."/>
        </authorList>
    </citation>
    <scope>NUCLEOTIDE SEQUENCE [LARGE SCALE GENOMIC DNA]</scope>
    <source>
        <strain evidence="2">KA00683</strain>
    </source>
</reference>
<sequence>MNRTYIALLFTIFFSVTALCAQSYRLTLDVVGMKEKKGNLLISVYDSAEDYLKKPVKTLTTPADALTKRVVLELESGTYAVVIYQDLNSNGKVDRNFFRLPTEPCGFSRDARPKMGPPRYKPASFTLSEDTEMSIKLR</sequence>
<dbReference type="STRING" id="322095.HMPREF3185_01842"/>
<keyword evidence="2" id="KW-1185">Reference proteome</keyword>
<organism evidence="1 2">
    <name type="scientific">Porphyromonas somerae</name>
    <dbReference type="NCBI Taxonomy" id="322095"/>
    <lineage>
        <taxon>Bacteria</taxon>
        <taxon>Pseudomonadati</taxon>
        <taxon>Bacteroidota</taxon>
        <taxon>Bacteroidia</taxon>
        <taxon>Bacteroidales</taxon>
        <taxon>Porphyromonadaceae</taxon>
        <taxon>Porphyromonas</taxon>
    </lineage>
</organism>
<evidence type="ECO:0000313" key="1">
    <source>
        <dbReference type="EMBL" id="KXB74008.1"/>
    </source>
</evidence>
<name>A0A134B252_9PORP</name>
<dbReference type="RefSeq" id="WP_060935914.1">
    <property type="nucleotide sequence ID" value="NZ_KQ960462.1"/>
</dbReference>
<evidence type="ECO:0008006" key="3">
    <source>
        <dbReference type="Google" id="ProtNLM"/>
    </source>
</evidence>
<dbReference type="OrthoDB" id="9788332at2"/>
<dbReference type="EMBL" id="LSDK01000129">
    <property type="protein sequence ID" value="KXB74008.1"/>
    <property type="molecule type" value="Genomic_DNA"/>
</dbReference>
<comment type="caution">
    <text evidence="1">The sequence shown here is derived from an EMBL/GenBank/DDBJ whole genome shotgun (WGS) entry which is preliminary data.</text>
</comment>
<dbReference type="PATRIC" id="fig|322095.3.peg.1817"/>